<feature type="chain" id="PRO_5046800904" evidence="1">
    <location>
        <begin position="23"/>
        <end position="160"/>
    </location>
</feature>
<feature type="signal peptide" evidence="1">
    <location>
        <begin position="1"/>
        <end position="22"/>
    </location>
</feature>
<evidence type="ECO:0000256" key="1">
    <source>
        <dbReference type="SAM" id="SignalP"/>
    </source>
</evidence>
<proteinExistence type="predicted"/>
<name>A0ABY6F5J6_9GAMM</name>
<reference evidence="2" key="1">
    <citation type="submission" date="2021-12" db="EMBL/GenBank/DDBJ databases">
        <title>taxonomy of Moraxella sp. ZY201224.</title>
        <authorList>
            <person name="Li F."/>
        </authorList>
    </citation>
    <scope>NUCLEOTIDE SEQUENCE</scope>
    <source>
        <strain evidence="2">ZY201224</strain>
    </source>
</reference>
<dbReference type="EMBL" id="CP089977">
    <property type="protein sequence ID" value="UXZ05379.1"/>
    <property type="molecule type" value="Genomic_DNA"/>
</dbReference>
<dbReference type="RefSeq" id="WP_263076876.1">
    <property type="nucleotide sequence ID" value="NZ_CP089977.1"/>
</dbReference>
<protein>
    <submittedName>
        <fullName evidence="2">Uncharacterized protein</fullName>
    </submittedName>
</protein>
<organism evidence="2 3">
    <name type="scientific">Moraxella nasicaprae</name>
    <dbReference type="NCBI Taxonomy" id="2904122"/>
    <lineage>
        <taxon>Bacteria</taxon>
        <taxon>Pseudomonadati</taxon>
        <taxon>Pseudomonadota</taxon>
        <taxon>Gammaproteobacteria</taxon>
        <taxon>Moraxellales</taxon>
        <taxon>Moraxellaceae</taxon>
        <taxon>Moraxella</taxon>
    </lineage>
</organism>
<evidence type="ECO:0000313" key="3">
    <source>
        <dbReference type="Proteomes" id="UP001063782"/>
    </source>
</evidence>
<accession>A0ABY6F5J6</accession>
<gene>
    <name evidence="2" type="ORF">LU297_02720</name>
</gene>
<evidence type="ECO:0000313" key="2">
    <source>
        <dbReference type="EMBL" id="UXZ05379.1"/>
    </source>
</evidence>
<sequence length="160" mass="18710">MRFNLVWCILLGGVLCSQISYAKSGVGTQSINIERQPLASRLANAFWVYDDPTTHHSIVFELGEHSDNKGYYFYREWKYDCHNTEKPLYRIVGVPENDNGVMANFYISSGYDYRPFLTQLHLVKLKPKKYVILSKETPDGVQKYRFDYQTENKARCQFKS</sequence>
<dbReference type="Proteomes" id="UP001063782">
    <property type="component" value="Chromosome"/>
</dbReference>
<keyword evidence="1" id="KW-0732">Signal</keyword>
<keyword evidence="3" id="KW-1185">Reference proteome</keyword>